<dbReference type="AlphaFoldDB" id="A0AAN8T943"/>
<dbReference type="Proteomes" id="UP001371456">
    <property type="component" value="Unassembled WGS sequence"/>
</dbReference>
<name>A0AAN8T943_SOLBU</name>
<comment type="caution">
    <text evidence="1">The sequence shown here is derived from an EMBL/GenBank/DDBJ whole genome shotgun (WGS) entry which is preliminary data.</text>
</comment>
<organism evidence="1 2">
    <name type="scientific">Solanum bulbocastanum</name>
    <name type="common">Wild potato</name>
    <dbReference type="NCBI Taxonomy" id="147425"/>
    <lineage>
        <taxon>Eukaryota</taxon>
        <taxon>Viridiplantae</taxon>
        <taxon>Streptophyta</taxon>
        <taxon>Embryophyta</taxon>
        <taxon>Tracheophyta</taxon>
        <taxon>Spermatophyta</taxon>
        <taxon>Magnoliopsida</taxon>
        <taxon>eudicotyledons</taxon>
        <taxon>Gunneridae</taxon>
        <taxon>Pentapetalae</taxon>
        <taxon>asterids</taxon>
        <taxon>lamiids</taxon>
        <taxon>Solanales</taxon>
        <taxon>Solanaceae</taxon>
        <taxon>Solanoideae</taxon>
        <taxon>Solaneae</taxon>
        <taxon>Solanum</taxon>
    </lineage>
</organism>
<gene>
    <name evidence="1" type="ORF">RDI58_022327</name>
</gene>
<reference evidence="1 2" key="1">
    <citation type="submission" date="2024-02" db="EMBL/GenBank/DDBJ databases">
        <title>de novo genome assembly of Solanum bulbocastanum strain 11H21.</title>
        <authorList>
            <person name="Hosaka A.J."/>
        </authorList>
    </citation>
    <scope>NUCLEOTIDE SEQUENCE [LARGE SCALE GENOMIC DNA]</scope>
    <source>
        <tissue evidence="1">Young leaves</tissue>
    </source>
</reference>
<keyword evidence="2" id="KW-1185">Reference proteome</keyword>
<evidence type="ECO:0000313" key="2">
    <source>
        <dbReference type="Proteomes" id="UP001371456"/>
    </source>
</evidence>
<proteinExistence type="predicted"/>
<dbReference type="EMBL" id="JBANQN010000009">
    <property type="protein sequence ID" value="KAK6780143.1"/>
    <property type="molecule type" value="Genomic_DNA"/>
</dbReference>
<protein>
    <submittedName>
        <fullName evidence="1">Uncharacterized protein</fullName>
    </submittedName>
</protein>
<evidence type="ECO:0000313" key="1">
    <source>
        <dbReference type="EMBL" id="KAK6780143.1"/>
    </source>
</evidence>
<sequence>MDSLSFDVLVFVVWPLGDSKIYFGMFHKDVSCPTSFMASFMTSCNVSALSCESSNLLCFTIAECQQSRPARIIGDLVKARGSLLAMKFDGLSIPHTCDHNSFICSFVFAERPVMYTKRSPWGQSMLPHQLMLRAGGVSSPGLQDFSSELRLAIQGTSVSLMPNY</sequence>
<accession>A0AAN8T943</accession>